<comment type="subunit">
    <text evidence="4">Toroid-shaped homodecamer, composed of two pentamers of five dimers.</text>
</comment>
<dbReference type="EC" id="3.5.4.16" evidence="8"/>
<dbReference type="NCBIfam" id="NF006825">
    <property type="entry name" value="PRK09347.1-2"/>
    <property type="match status" value="1"/>
</dbReference>
<feature type="binding site" evidence="8">
    <location>
        <position position="87"/>
    </location>
    <ligand>
        <name>Zn(2+)</name>
        <dbReference type="ChEBI" id="CHEBI:29105"/>
    </ligand>
</feature>
<keyword evidence="8" id="KW-0547">Nucleotide-binding</keyword>
<evidence type="ECO:0000313" key="11">
    <source>
        <dbReference type="Proteomes" id="UP001161388"/>
    </source>
</evidence>
<evidence type="ECO:0000256" key="4">
    <source>
        <dbReference type="ARBA" id="ARBA00011857"/>
    </source>
</evidence>
<dbReference type="NCBIfam" id="TIGR00063">
    <property type="entry name" value="folE"/>
    <property type="match status" value="1"/>
</dbReference>
<feature type="binding site" evidence="8">
    <location>
        <position position="158"/>
    </location>
    <ligand>
        <name>Zn(2+)</name>
        <dbReference type="ChEBI" id="CHEBI:29105"/>
    </ligand>
</feature>
<organism evidence="10 11">
    <name type="scientific">Sulfitobacter pacificus</name>
    <dbReference type="NCBI Taxonomy" id="1499314"/>
    <lineage>
        <taxon>Bacteria</taxon>
        <taxon>Pseudomonadati</taxon>
        <taxon>Pseudomonadota</taxon>
        <taxon>Alphaproteobacteria</taxon>
        <taxon>Rhodobacterales</taxon>
        <taxon>Roseobacteraceae</taxon>
        <taxon>Sulfitobacter</taxon>
    </lineage>
</organism>
<evidence type="ECO:0000259" key="9">
    <source>
        <dbReference type="Pfam" id="PF01227"/>
    </source>
</evidence>
<feature type="domain" description="GTP cyclohydrolase I" evidence="9">
    <location>
        <begin position="18"/>
        <end position="194"/>
    </location>
</feature>
<keyword evidence="7 8" id="KW-0342">GTP-binding</keyword>
<proteinExistence type="inferred from homology"/>
<keyword evidence="8" id="KW-0862">Zinc</keyword>
<dbReference type="PANTHER" id="PTHR11109:SF7">
    <property type="entry name" value="GTP CYCLOHYDROLASE 1"/>
    <property type="match status" value="1"/>
</dbReference>
<sequence>MNKPTNIALPPSREEAMHAVKTLLDWAGDDHTRPGLQDTPQRVVDAYREWFSGYLESPEEYLTRTFDDVDGYQDVVLVKDIPFTSFCEHHLAPIIGTAHVAYLPSDRVVGLSKLARLVRTFARRLQVQERMTAQIASTLQDVLNPEGVAVLIKAEHHCMSTRGVHVHGTETITTEMTGAFRDDPDTRNRFFELLKH</sequence>
<dbReference type="EMBL" id="BSNL01000001">
    <property type="protein sequence ID" value="GLQ25639.1"/>
    <property type="molecule type" value="Genomic_DNA"/>
</dbReference>
<dbReference type="InterPro" id="IPR018234">
    <property type="entry name" value="GTP_CycHdrlase_I_CS"/>
</dbReference>
<evidence type="ECO:0000313" key="10">
    <source>
        <dbReference type="EMBL" id="GLQ25639.1"/>
    </source>
</evidence>
<keyword evidence="5 8" id="KW-0554">One-carbon metabolism</keyword>
<gene>
    <name evidence="8 10" type="primary">folE</name>
    <name evidence="10" type="ORF">GCM10007927_04420</name>
</gene>
<dbReference type="RefSeq" id="WP_284370125.1">
    <property type="nucleotide sequence ID" value="NZ_BSNL01000001.1"/>
</dbReference>
<evidence type="ECO:0000256" key="3">
    <source>
        <dbReference type="ARBA" id="ARBA00008085"/>
    </source>
</evidence>
<name>A0ABQ5VDP8_9RHOB</name>
<evidence type="ECO:0000256" key="6">
    <source>
        <dbReference type="ARBA" id="ARBA00022801"/>
    </source>
</evidence>
<dbReference type="SUPFAM" id="SSF55620">
    <property type="entry name" value="Tetrahydrobiopterin biosynthesis enzymes-like"/>
    <property type="match status" value="1"/>
</dbReference>
<dbReference type="InterPro" id="IPR043133">
    <property type="entry name" value="GTP-CH-I_C/QueF"/>
</dbReference>
<evidence type="ECO:0000256" key="8">
    <source>
        <dbReference type="HAMAP-Rule" id="MF_00223"/>
    </source>
</evidence>
<dbReference type="PROSITE" id="PS00859">
    <property type="entry name" value="GTP_CYCLOHYDROL_1_1"/>
    <property type="match status" value="1"/>
</dbReference>
<comment type="caution">
    <text evidence="10">The sequence shown here is derived from an EMBL/GenBank/DDBJ whole genome shotgun (WGS) entry which is preliminary data.</text>
</comment>
<dbReference type="InterPro" id="IPR001474">
    <property type="entry name" value="GTP_CycHdrlase_I"/>
</dbReference>
<evidence type="ECO:0000256" key="7">
    <source>
        <dbReference type="ARBA" id="ARBA00023134"/>
    </source>
</evidence>
<dbReference type="NCBIfam" id="NF006826">
    <property type="entry name" value="PRK09347.1-3"/>
    <property type="match status" value="1"/>
</dbReference>
<evidence type="ECO:0000256" key="5">
    <source>
        <dbReference type="ARBA" id="ARBA00022563"/>
    </source>
</evidence>
<evidence type="ECO:0000256" key="2">
    <source>
        <dbReference type="ARBA" id="ARBA00005080"/>
    </source>
</evidence>
<feature type="binding site" evidence="8">
    <location>
        <position position="90"/>
    </location>
    <ligand>
        <name>Zn(2+)</name>
        <dbReference type="ChEBI" id="CHEBI:29105"/>
    </ligand>
</feature>
<comment type="similarity">
    <text evidence="3 8">Belongs to the GTP cyclohydrolase I family.</text>
</comment>
<keyword evidence="11" id="KW-1185">Reference proteome</keyword>
<dbReference type="InterPro" id="IPR020602">
    <property type="entry name" value="GTP_CycHdrlase_I_dom"/>
</dbReference>
<dbReference type="Proteomes" id="UP001161388">
    <property type="component" value="Unassembled WGS sequence"/>
</dbReference>
<comment type="catalytic activity">
    <reaction evidence="1 8">
        <text>GTP + H2O = 7,8-dihydroneopterin 3'-triphosphate + formate + H(+)</text>
        <dbReference type="Rhea" id="RHEA:17473"/>
        <dbReference type="ChEBI" id="CHEBI:15377"/>
        <dbReference type="ChEBI" id="CHEBI:15378"/>
        <dbReference type="ChEBI" id="CHEBI:15740"/>
        <dbReference type="ChEBI" id="CHEBI:37565"/>
        <dbReference type="ChEBI" id="CHEBI:58462"/>
        <dbReference type="EC" id="3.5.4.16"/>
    </reaction>
</comment>
<keyword evidence="6 8" id="KW-0378">Hydrolase</keyword>
<keyword evidence="8" id="KW-0479">Metal-binding</keyword>
<dbReference type="PANTHER" id="PTHR11109">
    <property type="entry name" value="GTP CYCLOHYDROLASE I"/>
    <property type="match status" value="1"/>
</dbReference>
<dbReference type="Gene3D" id="1.10.286.10">
    <property type="match status" value="1"/>
</dbReference>
<dbReference type="InterPro" id="IPR043134">
    <property type="entry name" value="GTP-CH-I_N"/>
</dbReference>
<accession>A0ABQ5VDP8</accession>
<reference evidence="10" key="2">
    <citation type="submission" date="2023-01" db="EMBL/GenBank/DDBJ databases">
        <title>Draft genome sequence of Sulfitobacter pacificus strain NBRC 109915.</title>
        <authorList>
            <person name="Sun Q."/>
            <person name="Mori K."/>
        </authorList>
    </citation>
    <scope>NUCLEOTIDE SEQUENCE</scope>
    <source>
        <strain evidence="10">NBRC 109915</strain>
    </source>
</reference>
<comment type="subunit">
    <text evidence="8">Homopolymer.</text>
</comment>
<reference evidence="10" key="1">
    <citation type="journal article" date="2014" name="Int. J. Syst. Evol. Microbiol.">
        <title>Complete genome of a new Firmicutes species belonging to the dominant human colonic microbiota ('Ruminococcus bicirculans') reveals two chromosomes and a selective capacity to utilize plant glucans.</title>
        <authorList>
            <consortium name="NISC Comparative Sequencing Program"/>
            <person name="Wegmann U."/>
            <person name="Louis P."/>
            <person name="Goesmann A."/>
            <person name="Henrissat B."/>
            <person name="Duncan S.H."/>
            <person name="Flint H.J."/>
        </authorList>
    </citation>
    <scope>NUCLEOTIDE SEQUENCE</scope>
    <source>
        <strain evidence="10">NBRC 109915</strain>
    </source>
</reference>
<dbReference type="PROSITE" id="PS00860">
    <property type="entry name" value="GTP_CYCLOHYDROL_1_2"/>
    <property type="match status" value="1"/>
</dbReference>
<dbReference type="Pfam" id="PF01227">
    <property type="entry name" value="GTP_cyclohydroI"/>
    <property type="match status" value="1"/>
</dbReference>
<protein>
    <recommendedName>
        <fullName evidence="8">GTP cyclohydrolase 1</fullName>
        <ecNumber evidence="8">3.5.4.16</ecNumber>
    </recommendedName>
    <alternativeName>
        <fullName evidence="8">GTP cyclohydrolase I</fullName>
        <shortName evidence="8">GTP-CH-I</shortName>
    </alternativeName>
</protein>
<comment type="pathway">
    <text evidence="2 8">Cofactor biosynthesis; 7,8-dihydroneopterin triphosphate biosynthesis; 7,8-dihydroneopterin triphosphate from GTP: step 1/1.</text>
</comment>
<dbReference type="HAMAP" id="MF_00223">
    <property type="entry name" value="FolE"/>
    <property type="match status" value="1"/>
</dbReference>
<dbReference type="Gene3D" id="3.30.1130.10">
    <property type="match status" value="1"/>
</dbReference>
<evidence type="ECO:0000256" key="1">
    <source>
        <dbReference type="ARBA" id="ARBA00001052"/>
    </source>
</evidence>